<comment type="caution">
    <text evidence="2">The sequence shown here is derived from an EMBL/GenBank/DDBJ whole genome shotgun (WGS) entry which is preliminary data.</text>
</comment>
<feature type="compositionally biased region" description="Basic and acidic residues" evidence="1">
    <location>
        <begin position="237"/>
        <end position="261"/>
    </location>
</feature>
<evidence type="ECO:0008006" key="4">
    <source>
        <dbReference type="Google" id="ProtNLM"/>
    </source>
</evidence>
<feature type="region of interest" description="Disordered" evidence="1">
    <location>
        <begin position="237"/>
        <end position="302"/>
    </location>
</feature>
<dbReference type="Gene3D" id="1.10.8.200">
    <property type="entry name" value="Replisome organizer (g39p helicase loader/inhibitor protein)"/>
    <property type="match status" value="1"/>
</dbReference>
<dbReference type="RefSeq" id="WP_200240380.1">
    <property type="nucleotide sequence ID" value="NZ_NRRV01000053.1"/>
</dbReference>
<reference evidence="2 3" key="1">
    <citation type="journal article" date="2020" name="Microorganisms">
        <title>Osmotic Adaptation and Compatible Solute Biosynthesis of Phototrophic Bacteria as Revealed from Genome Analyses.</title>
        <authorList>
            <person name="Imhoff J.F."/>
            <person name="Rahn T."/>
            <person name="Kunzel S."/>
            <person name="Keller A."/>
            <person name="Neulinger S.C."/>
        </authorList>
    </citation>
    <scope>NUCLEOTIDE SEQUENCE [LARGE SCALE GENOMIC DNA]</scope>
    <source>
        <strain evidence="2 3">DSM 6210</strain>
    </source>
</reference>
<evidence type="ECO:0000313" key="2">
    <source>
        <dbReference type="EMBL" id="MBK1632641.1"/>
    </source>
</evidence>
<feature type="compositionally biased region" description="Basic and acidic residues" evidence="1">
    <location>
        <begin position="268"/>
        <end position="291"/>
    </location>
</feature>
<proteinExistence type="predicted"/>
<sequence>MKSDDVTAAAFDRRLEEVMAAYIRERPSDAALRAWWAVLEPFAWEVVEPALLAHVADCKFPPTPADIFERLVTQDGRPTPAEAWSVALQAADEAATVVWTAEIAEAWAVAKPVLDAGDKVGARQAFVAAYEQRVAEARRRLRTTEWRVSLGQDPQRRTDALLAAQRQGLLPPQTVGRLLPAPVAGADADAGAGGLDEAAASAQAAALLAGNVIAFPMRDERNRRRFLAAVREGLARGEADKAAEQARRSATEAAQEAERERARAKRQVSREEHAAALQAELERRRRERAEDVDPDAGGSLSA</sequence>
<evidence type="ECO:0000256" key="1">
    <source>
        <dbReference type="SAM" id="MobiDB-lite"/>
    </source>
</evidence>
<evidence type="ECO:0000313" key="3">
    <source>
        <dbReference type="Proteomes" id="UP000748752"/>
    </source>
</evidence>
<gene>
    <name evidence="2" type="ORF">CKO31_18215</name>
</gene>
<keyword evidence="3" id="KW-1185">Reference proteome</keyword>
<dbReference type="EMBL" id="NRRV01000053">
    <property type="protein sequence ID" value="MBK1632641.1"/>
    <property type="molecule type" value="Genomic_DNA"/>
</dbReference>
<accession>A0ABS1CL33</accession>
<name>A0ABS1CL33_9GAMM</name>
<organism evidence="2 3">
    <name type="scientific">Thiohalocapsa halophila</name>
    <dbReference type="NCBI Taxonomy" id="69359"/>
    <lineage>
        <taxon>Bacteria</taxon>
        <taxon>Pseudomonadati</taxon>
        <taxon>Pseudomonadota</taxon>
        <taxon>Gammaproteobacteria</taxon>
        <taxon>Chromatiales</taxon>
        <taxon>Chromatiaceae</taxon>
        <taxon>Thiohalocapsa</taxon>
    </lineage>
</organism>
<protein>
    <recommendedName>
        <fullName evidence="4">Replicative helicase inhibitor G39P N-terminal domain-containing protein</fullName>
    </recommendedName>
</protein>
<dbReference type="Proteomes" id="UP000748752">
    <property type="component" value="Unassembled WGS sequence"/>
</dbReference>